<dbReference type="SUPFAM" id="SSF53383">
    <property type="entry name" value="PLP-dependent transferases"/>
    <property type="match status" value="1"/>
</dbReference>
<dbReference type="PANTHER" id="PTHR11999:SF70">
    <property type="entry name" value="MIP05841P"/>
    <property type="match status" value="1"/>
</dbReference>
<dbReference type="AlphaFoldDB" id="A0A3B1DS76"/>
<reference evidence="6" key="1">
    <citation type="submission" date="2018-06" db="EMBL/GenBank/DDBJ databases">
        <authorList>
            <person name="Zhirakovskaya E."/>
        </authorList>
    </citation>
    <scope>NUCLEOTIDE SEQUENCE</scope>
</reference>
<dbReference type="Gene3D" id="3.40.640.10">
    <property type="entry name" value="Type I PLP-dependent aspartate aminotransferase-like (Major domain)"/>
    <property type="match status" value="1"/>
</dbReference>
<dbReference type="GO" id="GO:0005737">
    <property type="term" value="C:cytoplasm"/>
    <property type="evidence" value="ECO:0007669"/>
    <property type="project" value="TreeGrafter"/>
</dbReference>
<name>A0A3B1DS76_9ZZZZ</name>
<dbReference type="PANTHER" id="PTHR11999">
    <property type="entry name" value="GROUP II PYRIDOXAL-5-PHOSPHATE DECARBOXYLASE"/>
    <property type="match status" value="1"/>
</dbReference>
<dbReference type="InterPro" id="IPR015421">
    <property type="entry name" value="PyrdxlP-dep_Trfase_major"/>
</dbReference>
<proteinExistence type="inferred from homology"/>
<keyword evidence="4" id="KW-0663">Pyridoxal phosphate</keyword>
<comment type="cofactor">
    <cofactor evidence="1">
        <name>pyridoxal 5'-phosphate</name>
        <dbReference type="ChEBI" id="CHEBI:597326"/>
    </cofactor>
</comment>
<dbReference type="Pfam" id="PF00282">
    <property type="entry name" value="Pyridoxal_deC"/>
    <property type="match status" value="1"/>
</dbReference>
<keyword evidence="5 6" id="KW-0456">Lyase</keyword>
<dbReference type="GO" id="GO:0004058">
    <property type="term" value="F:aromatic-L-amino-acid decarboxylase activity"/>
    <property type="evidence" value="ECO:0007669"/>
    <property type="project" value="UniProtKB-EC"/>
</dbReference>
<evidence type="ECO:0000313" key="6">
    <source>
        <dbReference type="EMBL" id="VAX39004.1"/>
    </source>
</evidence>
<dbReference type="GO" id="GO:0030170">
    <property type="term" value="F:pyridoxal phosphate binding"/>
    <property type="evidence" value="ECO:0007669"/>
    <property type="project" value="InterPro"/>
</dbReference>
<dbReference type="InterPro" id="IPR015424">
    <property type="entry name" value="PyrdxlP-dep_Trfase"/>
</dbReference>
<organism evidence="6">
    <name type="scientific">hydrothermal vent metagenome</name>
    <dbReference type="NCBI Taxonomy" id="652676"/>
    <lineage>
        <taxon>unclassified sequences</taxon>
        <taxon>metagenomes</taxon>
        <taxon>ecological metagenomes</taxon>
    </lineage>
</organism>
<accession>A0A3B1DS76</accession>
<dbReference type="Gene3D" id="3.90.1150.10">
    <property type="entry name" value="Aspartate Aminotransferase, domain 1"/>
    <property type="match status" value="1"/>
</dbReference>
<dbReference type="InterPro" id="IPR010977">
    <property type="entry name" value="Aromatic_deC"/>
</dbReference>
<evidence type="ECO:0000256" key="3">
    <source>
        <dbReference type="ARBA" id="ARBA00022793"/>
    </source>
</evidence>
<dbReference type="GO" id="GO:0019752">
    <property type="term" value="P:carboxylic acid metabolic process"/>
    <property type="evidence" value="ECO:0007669"/>
    <property type="project" value="InterPro"/>
</dbReference>
<gene>
    <name evidence="6" type="ORF">MNBD_PLANCTO03-1133</name>
</gene>
<dbReference type="InterPro" id="IPR015422">
    <property type="entry name" value="PyrdxlP-dep_Trfase_small"/>
</dbReference>
<dbReference type="GO" id="GO:0006520">
    <property type="term" value="P:amino acid metabolic process"/>
    <property type="evidence" value="ECO:0007669"/>
    <property type="project" value="InterPro"/>
</dbReference>
<dbReference type="InterPro" id="IPR021115">
    <property type="entry name" value="Pyridoxal-P_BS"/>
</dbReference>
<dbReference type="Gene3D" id="1.20.1340.10">
    <property type="entry name" value="dopa decarboxylase, N-terminal domain"/>
    <property type="match status" value="1"/>
</dbReference>
<dbReference type="EC" id="4.1.1.28" evidence="6"/>
<comment type="similarity">
    <text evidence="2">Belongs to the group II decarboxylase family.</text>
</comment>
<evidence type="ECO:0000256" key="2">
    <source>
        <dbReference type="ARBA" id="ARBA00009533"/>
    </source>
</evidence>
<evidence type="ECO:0000256" key="1">
    <source>
        <dbReference type="ARBA" id="ARBA00001933"/>
    </source>
</evidence>
<keyword evidence="3" id="KW-0210">Decarboxylase</keyword>
<dbReference type="EMBL" id="UOGK01000180">
    <property type="protein sequence ID" value="VAX39004.1"/>
    <property type="molecule type" value="Genomic_DNA"/>
</dbReference>
<dbReference type="PRINTS" id="PR00800">
    <property type="entry name" value="YHDCRBOXLASE"/>
</dbReference>
<sequence>MPDHAPHLSPDEFRVLGHRMVDFVADYMGSVSMWPVKSQDNPGDVLTRLPESPPEVGLGASESPADAWGEVFDDLTRIILPGLTHWQHPAFFGYFPCNASGPAILGELLSAGLGVQGMLWQTSPACTELEMRMLDWMAEAFGLPACFRSDARDNGPDAPPTGGGVIQGSASEATLVALIAARQRWRRLQHERVRAHENNTGEIGLAVEAVGRQFAVICSEGAHSSVIKAAMMAGIAEGPDDDERVWQIATDSRGRMDIAHLRSVLEERAADPARPTPIACVATVGTTGVGAVDNIAEIAAVLRGSNIWLHIDAAWAGSAMVCPEYRAMIASIERADSVCINPHKWLLTNFDCDLFWTRSRHDLTDAMSITPEYLRNEASESGTVTDYRDWQLPLGRRFRSLKLWFVLRHYGLDGLRAHIREGVRLAEMVERFVKYDDRFELVVPRSLSLVCFRVVGPDDLTTRVIDRVNATGKAFLSHATWPGPGGAPRPIARLAIGGTHTREEHVRAVWILIQQATDELR</sequence>
<evidence type="ECO:0000256" key="4">
    <source>
        <dbReference type="ARBA" id="ARBA00022898"/>
    </source>
</evidence>
<evidence type="ECO:0000256" key="5">
    <source>
        <dbReference type="ARBA" id="ARBA00023239"/>
    </source>
</evidence>
<dbReference type="PROSITE" id="PS00392">
    <property type="entry name" value="DDC_GAD_HDC_YDC"/>
    <property type="match status" value="1"/>
</dbReference>
<protein>
    <submittedName>
        <fullName evidence="6">Aromatic-L-amino-acid decarboxylase</fullName>
        <ecNumber evidence="6">4.1.1.28</ecNumber>
    </submittedName>
</protein>
<dbReference type="InterPro" id="IPR002129">
    <property type="entry name" value="PyrdxlP-dep_de-COase"/>
</dbReference>